<dbReference type="PANTHER" id="PTHR30055:SF226">
    <property type="entry name" value="HTH-TYPE TRANSCRIPTIONAL REGULATOR PKSA"/>
    <property type="match status" value="1"/>
</dbReference>
<dbReference type="EMBL" id="BCMF01000005">
    <property type="protein sequence ID" value="GAW99277.1"/>
    <property type="molecule type" value="Genomic_DNA"/>
</dbReference>
<feature type="DNA-binding region" description="H-T-H motif" evidence="4">
    <location>
        <begin position="31"/>
        <end position="50"/>
    </location>
</feature>
<evidence type="ECO:0000259" key="5">
    <source>
        <dbReference type="PROSITE" id="PS50977"/>
    </source>
</evidence>
<dbReference type="InterPro" id="IPR050109">
    <property type="entry name" value="HTH-type_TetR-like_transc_reg"/>
</dbReference>
<evidence type="ECO:0000256" key="4">
    <source>
        <dbReference type="PROSITE-ProRule" id="PRU00335"/>
    </source>
</evidence>
<comment type="caution">
    <text evidence="6">The sequence shown here is derived from an EMBL/GenBank/DDBJ whole genome shotgun (WGS) entry which is preliminary data.</text>
</comment>
<dbReference type="FunFam" id="1.10.10.60:FF:000141">
    <property type="entry name" value="TetR family transcriptional regulator"/>
    <property type="match status" value="1"/>
</dbReference>
<evidence type="ECO:0000256" key="3">
    <source>
        <dbReference type="ARBA" id="ARBA00023163"/>
    </source>
</evidence>
<dbReference type="InterPro" id="IPR023772">
    <property type="entry name" value="DNA-bd_HTH_TetR-type_CS"/>
</dbReference>
<evidence type="ECO:0000256" key="2">
    <source>
        <dbReference type="ARBA" id="ARBA00023125"/>
    </source>
</evidence>
<dbReference type="GO" id="GO:0045892">
    <property type="term" value="P:negative regulation of DNA-templated transcription"/>
    <property type="evidence" value="ECO:0007669"/>
    <property type="project" value="UniProtKB-ARBA"/>
</dbReference>
<evidence type="ECO:0000256" key="1">
    <source>
        <dbReference type="ARBA" id="ARBA00023015"/>
    </source>
</evidence>
<evidence type="ECO:0000313" key="7">
    <source>
        <dbReference type="Proteomes" id="UP000198374"/>
    </source>
</evidence>
<keyword evidence="2 4" id="KW-0238">DNA-binding</keyword>
<dbReference type="Gene3D" id="1.10.357.10">
    <property type="entry name" value="Tetracycline Repressor, domain 2"/>
    <property type="match status" value="1"/>
</dbReference>
<evidence type="ECO:0000313" key="6">
    <source>
        <dbReference type="EMBL" id="GAW99277.1"/>
    </source>
</evidence>
<keyword evidence="1" id="KW-0805">Transcription regulation</keyword>
<dbReference type="PROSITE" id="PS50977">
    <property type="entry name" value="HTH_TETR_2"/>
    <property type="match status" value="1"/>
</dbReference>
<organism evidence="6 7">
    <name type="scientific">Secundilactobacillus mixtipabuli</name>
    <dbReference type="NCBI Taxonomy" id="1435342"/>
    <lineage>
        <taxon>Bacteria</taxon>
        <taxon>Bacillati</taxon>
        <taxon>Bacillota</taxon>
        <taxon>Bacilli</taxon>
        <taxon>Lactobacillales</taxon>
        <taxon>Lactobacillaceae</taxon>
        <taxon>Secundilactobacillus</taxon>
    </lineage>
</organism>
<dbReference type="InterPro" id="IPR001647">
    <property type="entry name" value="HTH_TetR"/>
</dbReference>
<proteinExistence type="predicted"/>
<dbReference type="PROSITE" id="PS01081">
    <property type="entry name" value="HTH_TETR_1"/>
    <property type="match status" value="1"/>
</dbReference>
<dbReference type="Pfam" id="PF00440">
    <property type="entry name" value="TetR_N"/>
    <property type="match status" value="1"/>
</dbReference>
<gene>
    <name evidence="6" type="primary">tetR_12</name>
    <name evidence="6" type="ORF">IWT30_01238</name>
</gene>
<dbReference type="GO" id="GO:0003700">
    <property type="term" value="F:DNA-binding transcription factor activity"/>
    <property type="evidence" value="ECO:0007669"/>
    <property type="project" value="TreeGrafter"/>
</dbReference>
<dbReference type="PANTHER" id="PTHR30055">
    <property type="entry name" value="HTH-TYPE TRANSCRIPTIONAL REGULATOR RUTR"/>
    <property type="match status" value="1"/>
</dbReference>
<dbReference type="SUPFAM" id="SSF46689">
    <property type="entry name" value="Homeodomain-like"/>
    <property type="match status" value="1"/>
</dbReference>
<dbReference type="AlphaFoldDB" id="A0A1Z5IC86"/>
<sequence>MKREVQLEKTHQAILDAARTLFLSRGYQGTSTRDIAKAVGITQPALYHHFSDKEVIYLQVIKTVGAEIKTGIDAVNQQGPTVPPEERLVKITQVLTDTHPRDIFTVIHSSFADLKPENMRQLGMLFQTDYVTPIENYFKSEDVQLRRNIQPKEAAEFYITSLSPLFSRFHQIGGVTMTQEDHIRLLLDFILHGLVSDKA</sequence>
<name>A0A1Z5IC86_9LACO</name>
<dbReference type="GO" id="GO:0000976">
    <property type="term" value="F:transcription cis-regulatory region binding"/>
    <property type="evidence" value="ECO:0007669"/>
    <property type="project" value="TreeGrafter"/>
</dbReference>
<keyword evidence="3" id="KW-0804">Transcription</keyword>
<feature type="domain" description="HTH tetR-type" evidence="5">
    <location>
        <begin position="8"/>
        <end position="68"/>
    </location>
</feature>
<keyword evidence="7" id="KW-1185">Reference proteome</keyword>
<accession>A0A1Z5IC86</accession>
<protein>
    <submittedName>
        <fullName evidence="6">TetR family transcriptional regulator</fullName>
    </submittedName>
</protein>
<dbReference type="Proteomes" id="UP000198374">
    <property type="component" value="Unassembled WGS sequence"/>
</dbReference>
<dbReference type="PRINTS" id="PR00455">
    <property type="entry name" value="HTHTETR"/>
</dbReference>
<dbReference type="OrthoDB" id="9814200at2"/>
<reference evidence="6 7" key="1">
    <citation type="submission" date="2015-11" db="EMBL/GenBank/DDBJ databases">
        <title>Draft genome sequences of new species of the genus Lactobacillus isolated from orchardgrass silage.</title>
        <authorList>
            <person name="Tohno M."/>
            <person name="Tanizawa Y."/>
            <person name="Arita M."/>
        </authorList>
    </citation>
    <scope>NUCLEOTIDE SEQUENCE [LARGE SCALE GENOMIC DNA]</scope>
    <source>
        <strain evidence="6 7">IWT30</strain>
    </source>
</reference>
<dbReference type="InterPro" id="IPR009057">
    <property type="entry name" value="Homeodomain-like_sf"/>
</dbReference>